<name>A0A399D739_9BACT</name>
<evidence type="ECO:0000313" key="2">
    <source>
        <dbReference type="Proteomes" id="UP000266441"/>
    </source>
</evidence>
<sequence length="138" mass="16179">MRRQFTLPEEDILFLDNLGLEWETIIDRGMHWVIVHDYPVPLKYDCSSVSVAVKIETGYPRLGLDMAYFFPHLKRSDGKGIRAVCNMTIDGKQYQRWSRHRTAANPWRAGVDDLSTHFSLINFWFEQEFIKQPYGLPA</sequence>
<organism evidence="1 2">
    <name type="scientific">Mariniphaga sediminis</name>
    <dbReference type="NCBI Taxonomy" id="1628158"/>
    <lineage>
        <taxon>Bacteria</taxon>
        <taxon>Pseudomonadati</taxon>
        <taxon>Bacteroidota</taxon>
        <taxon>Bacteroidia</taxon>
        <taxon>Marinilabiliales</taxon>
        <taxon>Prolixibacteraceae</taxon>
        <taxon>Mariniphaga</taxon>
    </lineage>
</organism>
<reference evidence="1 2" key="1">
    <citation type="journal article" date="2015" name="Int. J. Syst. Evol. Microbiol.">
        <title>Mariniphaga sediminis sp. nov., isolated from coastal sediment.</title>
        <authorList>
            <person name="Wang F.Q."/>
            <person name="Shen Q.Y."/>
            <person name="Chen G.J."/>
            <person name="Du Z.J."/>
        </authorList>
    </citation>
    <scope>NUCLEOTIDE SEQUENCE [LARGE SCALE GENOMIC DNA]</scope>
    <source>
        <strain evidence="1 2">SY21</strain>
    </source>
</reference>
<accession>A0A399D739</accession>
<gene>
    <name evidence="1" type="ORF">D1164_04570</name>
</gene>
<dbReference type="InterPro" id="IPR025701">
    <property type="entry name" value="UBQ-conjugat_E2_E"/>
</dbReference>
<dbReference type="RefSeq" id="WP_119348777.1">
    <property type="nucleotide sequence ID" value="NZ_QWET01000003.1"/>
</dbReference>
<keyword evidence="2" id="KW-1185">Reference proteome</keyword>
<protein>
    <submittedName>
        <fullName evidence="1">Uncharacterized protein</fullName>
    </submittedName>
</protein>
<dbReference type="Pfam" id="PF14462">
    <property type="entry name" value="Prok-E2_E"/>
    <property type="match status" value="1"/>
</dbReference>
<proteinExistence type="predicted"/>
<comment type="caution">
    <text evidence="1">The sequence shown here is derived from an EMBL/GenBank/DDBJ whole genome shotgun (WGS) entry which is preliminary data.</text>
</comment>
<dbReference type="AlphaFoldDB" id="A0A399D739"/>
<dbReference type="EMBL" id="QWET01000003">
    <property type="protein sequence ID" value="RIH66190.1"/>
    <property type="molecule type" value="Genomic_DNA"/>
</dbReference>
<evidence type="ECO:0000313" key="1">
    <source>
        <dbReference type="EMBL" id="RIH66190.1"/>
    </source>
</evidence>
<dbReference type="OrthoDB" id="7445930at2"/>
<dbReference type="Proteomes" id="UP000266441">
    <property type="component" value="Unassembled WGS sequence"/>
</dbReference>